<sequence>MKVAMLNQEALDTLFTKAHTNTVWTDKPVTNGQLREIYELMKWAPTSMNSQPARIAFIKSPEAKAKLAACVSGGNVQKVLTAPITAIIGMDMAFPRKMPQLFPHMDAQSLFNADEKLTADTAFRNSSLQGAYFIMAARAIGLDCGPMSGFDAAKVNEAFFVGTKVQANFICSIGYGDHEKIKPRLPRLTFEAACAIVL</sequence>
<dbReference type="GO" id="GO:0035527">
    <property type="term" value="F:3-hydroxypropionate dehydrogenase (NADP+) activity"/>
    <property type="evidence" value="ECO:0007669"/>
    <property type="project" value="UniProtKB-EC"/>
</dbReference>
<keyword evidence="5" id="KW-0520">NAD</keyword>
<keyword evidence="3 5" id="KW-0521">NADP</keyword>
<proteinExistence type="inferred from homology"/>
<evidence type="ECO:0000313" key="8">
    <source>
        <dbReference type="Proteomes" id="UP000657372"/>
    </source>
</evidence>
<accession>A0ABS0EMU1</accession>
<dbReference type="Pfam" id="PF00881">
    <property type="entry name" value="Nitroreductase"/>
    <property type="match status" value="1"/>
</dbReference>
<comment type="caution">
    <text evidence="7">The sequence shown here is derived from an EMBL/GenBank/DDBJ whole genome shotgun (WGS) entry which is preliminary data.</text>
</comment>
<protein>
    <recommendedName>
        <fullName evidence="5">Putative NADH dehydrogenase/NAD(P)H nitroreductase IXC47_00585</fullName>
        <ecNumber evidence="5">1.-.-.-</ecNumber>
    </recommendedName>
</protein>
<organism evidence="7 8">
    <name type="scientific">Herminiimonas contaminans</name>
    <dbReference type="NCBI Taxonomy" id="1111140"/>
    <lineage>
        <taxon>Bacteria</taxon>
        <taxon>Pseudomonadati</taxon>
        <taxon>Pseudomonadota</taxon>
        <taxon>Betaproteobacteria</taxon>
        <taxon>Burkholderiales</taxon>
        <taxon>Oxalobacteraceae</taxon>
        <taxon>Herminiimonas</taxon>
    </lineage>
</organism>
<evidence type="ECO:0000256" key="2">
    <source>
        <dbReference type="ARBA" id="ARBA00022643"/>
    </source>
</evidence>
<evidence type="ECO:0000256" key="4">
    <source>
        <dbReference type="ARBA" id="ARBA00023002"/>
    </source>
</evidence>
<dbReference type="CDD" id="cd02148">
    <property type="entry name" value="RutE-like"/>
    <property type="match status" value="1"/>
</dbReference>
<gene>
    <name evidence="7" type="ORF">IXC47_00585</name>
</gene>
<dbReference type="PANTHER" id="PTHR43543:SF1">
    <property type="entry name" value="MALONIC SEMIALDEHYDE REDUCTASE RUTE-RELATED"/>
    <property type="match status" value="1"/>
</dbReference>
<keyword evidence="8" id="KW-1185">Reference proteome</keyword>
<dbReference type="InterPro" id="IPR050461">
    <property type="entry name" value="Nitroreductase_HadB/RutE"/>
</dbReference>
<evidence type="ECO:0000259" key="6">
    <source>
        <dbReference type="Pfam" id="PF00881"/>
    </source>
</evidence>
<comment type="cofactor">
    <cofactor evidence="5">
        <name>FMN</name>
        <dbReference type="ChEBI" id="CHEBI:58210"/>
    </cofactor>
</comment>
<dbReference type="NCBIfam" id="NF003768">
    <property type="entry name" value="PRK05365.1"/>
    <property type="match status" value="1"/>
</dbReference>
<dbReference type="PANTHER" id="PTHR43543">
    <property type="entry name" value="MALONIC SEMIALDEHYDE REDUCTASE RUTE-RELATED"/>
    <property type="match status" value="1"/>
</dbReference>
<keyword evidence="4 5" id="KW-0560">Oxidoreductase</keyword>
<dbReference type="InterPro" id="IPR000415">
    <property type="entry name" value="Nitroreductase-like"/>
</dbReference>
<keyword evidence="2 5" id="KW-0288">FMN</keyword>
<name>A0ABS0EMU1_9BURK</name>
<evidence type="ECO:0000256" key="1">
    <source>
        <dbReference type="ARBA" id="ARBA00022630"/>
    </source>
</evidence>
<dbReference type="InterPro" id="IPR023936">
    <property type="entry name" value="RutE-like"/>
</dbReference>
<comment type="similarity">
    <text evidence="5">Belongs to the nitroreductase family. HadB/RutE subfamily.</text>
</comment>
<dbReference type="InterPro" id="IPR029479">
    <property type="entry name" value="Nitroreductase"/>
</dbReference>
<dbReference type="Gene3D" id="3.40.109.10">
    <property type="entry name" value="NADH Oxidase"/>
    <property type="match status" value="1"/>
</dbReference>
<feature type="domain" description="Nitroreductase" evidence="6">
    <location>
        <begin position="25"/>
        <end position="175"/>
    </location>
</feature>
<dbReference type="EMBL" id="JADOEL010000001">
    <property type="protein sequence ID" value="MBF8176170.1"/>
    <property type="molecule type" value="Genomic_DNA"/>
</dbReference>
<evidence type="ECO:0000256" key="3">
    <source>
        <dbReference type="ARBA" id="ARBA00022857"/>
    </source>
</evidence>
<dbReference type="EC" id="1.-.-.-" evidence="5"/>
<evidence type="ECO:0000313" key="7">
    <source>
        <dbReference type="EMBL" id="MBF8176170.1"/>
    </source>
</evidence>
<dbReference type="HAMAP" id="MF_01204">
    <property type="entry name" value="Oxidoreductase_RutE_HadB"/>
    <property type="match status" value="1"/>
</dbReference>
<keyword evidence="1 5" id="KW-0285">Flavoprotein</keyword>
<dbReference type="Proteomes" id="UP000657372">
    <property type="component" value="Unassembled WGS sequence"/>
</dbReference>
<evidence type="ECO:0000256" key="5">
    <source>
        <dbReference type="HAMAP-Rule" id="MF_01204"/>
    </source>
</evidence>
<reference evidence="7 8" key="1">
    <citation type="submission" date="2020-11" db="EMBL/GenBank/DDBJ databases">
        <title>WGS of Herminiimonas contaminans strain Marseille-Q4544 isolated from planarians Schmidtea mediterranea.</title>
        <authorList>
            <person name="Kangale L."/>
        </authorList>
    </citation>
    <scope>NUCLEOTIDE SEQUENCE [LARGE SCALE GENOMIC DNA]</scope>
    <source>
        <strain evidence="7 8">Marseille-Q4544</strain>
    </source>
</reference>
<dbReference type="SUPFAM" id="SSF55469">
    <property type="entry name" value="FMN-dependent nitroreductase-like"/>
    <property type="match status" value="1"/>
</dbReference>